<reference evidence="10 11" key="1">
    <citation type="journal article" date="2010" name="Science">
        <title>Genomic comparison of the ants Camponotus floridanus and Harpegnathos saltator.</title>
        <authorList>
            <person name="Bonasio R."/>
            <person name="Zhang G."/>
            <person name="Ye C."/>
            <person name="Mutti N.S."/>
            <person name="Fang X."/>
            <person name="Qin N."/>
            <person name="Donahue G."/>
            <person name="Yang P."/>
            <person name="Li Q."/>
            <person name="Li C."/>
            <person name="Zhang P."/>
            <person name="Huang Z."/>
            <person name="Berger S.L."/>
            <person name="Reinberg D."/>
            <person name="Wang J."/>
            <person name="Liebig J."/>
        </authorList>
    </citation>
    <scope>NUCLEOTIDE SEQUENCE [LARGE SCALE GENOMIC DNA]</scope>
    <source>
        <strain evidence="11">C129</strain>
    </source>
</reference>
<keyword evidence="11" id="KW-1185">Reference proteome</keyword>
<dbReference type="Proteomes" id="UP000000311">
    <property type="component" value="Unassembled WGS sequence"/>
</dbReference>
<keyword evidence="3 7" id="KW-0646">Protease inhibitor</keyword>
<proteinExistence type="inferred from homology"/>
<comment type="subcellular location">
    <subcellularLocation>
        <location evidence="1">Secreted</location>
    </subcellularLocation>
</comment>
<evidence type="ECO:0000256" key="7">
    <source>
        <dbReference type="PROSITE-ProRule" id="PRU00776"/>
    </source>
</evidence>
<accession>E2AWC9</accession>
<dbReference type="GO" id="GO:0005576">
    <property type="term" value="C:extracellular region"/>
    <property type="evidence" value="ECO:0007669"/>
    <property type="project" value="UniProtKB-SubCell"/>
</dbReference>
<dbReference type="PROSITE" id="PS51446">
    <property type="entry name" value="PACIFASTIN"/>
    <property type="match status" value="1"/>
</dbReference>
<keyword evidence="8" id="KW-0732">Signal</keyword>
<feature type="chain" id="PRO_5003157220" description="Pacifastin domain-containing protein" evidence="8">
    <location>
        <begin position="24"/>
        <end position="77"/>
    </location>
</feature>
<dbReference type="OMA" id="IGACTRR"/>
<evidence type="ECO:0000256" key="3">
    <source>
        <dbReference type="ARBA" id="ARBA00022690"/>
    </source>
</evidence>
<dbReference type="Pfam" id="PF05375">
    <property type="entry name" value="Pacifastin_I"/>
    <property type="match status" value="1"/>
</dbReference>
<comment type="similarity">
    <text evidence="6 7">Belongs to the protease inhibitor I19 family.</text>
</comment>
<feature type="disulfide bond" evidence="7">
    <location>
        <begin position="39"/>
        <end position="57"/>
    </location>
</feature>
<evidence type="ECO:0000256" key="4">
    <source>
        <dbReference type="ARBA" id="ARBA00022900"/>
    </source>
</evidence>
<evidence type="ECO:0000256" key="6">
    <source>
        <dbReference type="ARBA" id="ARBA00029459"/>
    </source>
</evidence>
<protein>
    <recommendedName>
        <fullName evidence="9">Pacifastin domain-containing protein</fullName>
    </recommendedName>
</protein>
<dbReference type="InParanoid" id="E2AWC9"/>
<sequence>MVSKVFVTFVVIISLLALQLSAAQEERKCVQGKYYFDGCNKCFCGYNGIGACTRRFCDPSVTIPPPDDFWQTDVEQD</sequence>
<evidence type="ECO:0000256" key="2">
    <source>
        <dbReference type="ARBA" id="ARBA00022525"/>
    </source>
</evidence>
<name>E2AWC9_CAMFO</name>
<dbReference type="InterPro" id="IPR036201">
    <property type="entry name" value="Pacifastin_dom_sf"/>
</dbReference>
<feature type="disulfide bond" evidence="7">
    <location>
        <begin position="42"/>
        <end position="52"/>
    </location>
</feature>
<feature type="domain" description="Pacifastin" evidence="9">
    <location>
        <begin position="26"/>
        <end position="60"/>
    </location>
</feature>
<evidence type="ECO:0000313" key="11">
    <source>
        <dbReference type="Proteomes" id="UP000000311"/>
    </source>
</evidence>
<keyword evidence="2" id="KW-0964">Secreted</keyword>
<evidence type="ECO:0000256" key="5">
    <source>
        <dbReference type="ARBA" id="ARBA00023157"/>
    </source>
</evidence>
<comment type="caution">
    <text evidence="7">Lacks conserved residue(s) required for the propagation of feature annotation.</text>
</comment>
<dbReference type="EMBL" id="GL443286">
    <property type="protein sequence ID" value="EFN62229.1"/>
    <property type="molecule type" value="Genomic_DNA"/>
</dbReference>
<organism evidence="11">
    <name type="scientific">Camponotus floridanus</name>
    <name type="common">Florida carpenter ant</name>
    <dbReference type="NCBI Taxonomy" id="104421"/>
    <lineage>
        <taxon>Eukaryota</taxon>
        <taxon>Metazoa</taxon>
        <taxon>Ecdysozoa</taxon>
        <taxon>Arthropoda</taxon>
        <taxon>Hexapoda</taxon>
        <taxon>Insecta</taxon>
        <taxon>Pterygota</taxon>
        <taxon>Neoptera</taxon>
        <taxon>Endopterygota</taxon>
        <taxon>Hymenoptera</taxon>
        <taxon>Apocrita</taxon>
        <taxon>Aculeata</taxon>
        <taxon>Formicoidea</taxon>
        <taxon>Formicidae</taxon>
        <taxon>Formicinae</taxon>
        <taxon>Camponotus</taxon>
    </lineage>
</organism>
<keyword evidence="5 7" id="KW-1015">Disulfide bond</keyword>
<evidence type="ECO:0000313" key="10">
    <source>
        <dbReference type="EMBL" id="EFN62229.1"/>
    </source>
</evidence>
<feature type="signal peptide" evidence="8">
    <location>
        <begin position="1"/>
        <end position="23"/>
    </location>
</feature>
<evidence type="ECO:0000259" key="9">
    <source>
        <dbReference type="PROSITE" id="PS51446"/>
    </source>
</evidence>
<feature type="disulfide bond" evidence="7">
    <location>
        <begin position="29"/>
        <end position="44"/>
    </location>
</feature>
<dbReference type="SUPFAM" id="SSF57283">
    <property type="entry name" value="PMP inhibitors"/>
    <property type="match status" value="1"/>
</dbReference>
<gene>
    <name evidence="10" type="ORF">EAG_12392</name>
</gene>
<dbReference type="AlphaFoldDB" id="E2AWC9"/>
<keyword evidence="4 7" id="KW-0722">Serine protease inhibitor</keyword>
<dbReference type="GO" id="GO:0004867">
    <property type="term" value="F:serine-type endopeptidase inhibitor activity"/>
    <property type="evidence" value="ECO:0007669"/>
    <property type="project" value="UniProtKB-UniRule"/>
</dbReference>
<evidence type="ECO:0000256" key="1">
    <source>
        <dbReference type="ARBA" id="ARBA00004613"/>
    </source>
</evidence>
<dbReference type="InterPro" id="IPR008037">
    <property type="entry name" value="Pacifastin_dom"/>
</dbReference>
<evidence type="ECO:0000256" key="8">
    <source>
        <dbReference type="SAM" id="SignalP"/>
    </source>
</evidence>